<evidence type="ECO:0000313" key="4">
    <source>
        <dbReference type="Proteomes" id="UP000054558"/>
    </source>
</evidence>
<reference evidence="3 4" key="1">
    <citation type="journal article" date="2014" name="Nat. Commun.">
        <title>Klebsormidium flaccidum genome reveals primary factors for plant terrestrial adaptation.</title>
        <authorList>
            <person name="Hori K."/>
            <person name="Maruyama F."/>
            <person name="Fujisawa T."/>
            <person name="Togashi T."/>
            <person name="Yamamoto N."/>
            <person name="Seo M."/>
            <person name="Sato S."/>
            <person name="Yamada T."/>
            <person name="Mori H."/>
            <person name="Tajima N."/>
            <person name="Moriyama T."/>
            <person name="Ikeuchi M."/>
            <person name="Watanabe M."/>
            <person name="Wada H."/>
            <person name="Kobayashi K."/>
            <person name="Saito M."/>
            <person name="Masuda T."/>
            <person name="Sasaki-Sekimoto Y."/>
            <person name="Mashiguchi K."/>
            <person name="Awai K."/>
            <person name="Shimojima M."/>
            <person name="Masuda S."/>
            <person name="Iwai M."/>
            <person name="Nobusawa T."/>
            <person name="Narise T."/>
            <person name="Kondo S."/>
            <person name="Saito H."/>
            <person name="Sato R."/>
            <person name="Murakawa M."/>
            <person name="Ihara Y."/>
            <person name="Oshima-Yamada Y."/>
            <person name="Ohtaka K."/>
            <person name="Satoh M."/>
            <person name="Sonobe K."/>
            <person name="Ishii M."/>
            <person name="Ohtani R."/>
            <person name="Kanamori-Sato M."/>
            <person name="Honoki R."/>
            <person name="Miyazaki D."/>
            <person name="Mochizuki H."/>
            <person name="Umetsu J."/>
            <person name="Higashi K."/>
            <person name="Shibata D."/>
            <person name="Kamiya Y."/>
            <person name="Sato N."/>
            <person name="Nakamura Y."/>
            <person name="Tabata S."/>
            <person name="Ida S."/>
            <person name="Kurokawa K."/>
            <person name="Ohta H."/>
        </authorList>
    </citation>
    <scope>NUCLEOTIDE SEQUENCE [LARGE SCALE GENOMIC DNA]</scope>
    <source>
        <strain evidence="3 4">NIES-2285</strain>
    </source>
</reference>
<dbReference type="SUPFAM" id="SSF56784">
    <property type="entry name" value="HAD-like"/>
    <property type="match status" value="1"/>
</dbReference>
<dbReference type="InterPro" id="IPR050365">
    <property type="entry name" value="TIM50"/>
</dbReference>
<sequence>MAAVVEDVPRSSESDQHLLQESTSLSGAVVADPLSGANVSTLRNHVGGAYDDVTPVGSPEVVAPETVSSGERLKEPPVSADGLPKKLLILDVNGFLIDTMFKFDKGKPTLREHDGTVNNFLIYNRPHCEDFIKFCLDNFVVGVWSSARRHNVEGLTRYIFGEAVSQLAFIWGQDQCTNTGFMHPENRNKPIFLKELRRVWESPPFSGVYGPSNTLLIDDSAYKALRNPPYTGVFPKTYVADGREQDCLAPGGRIRSFLEGVHVAADVREYVKAHPFGQPGISVGPDCSVEITGEVSARVREETQASFEQFIRKQREQQSTRGSAPSQESAEGLAVGLADGLARGQADGFANRLAEKAAQQVKAGSSSRFEDTYRIEESRKAEWQRANGGQGLWRDPPRHATGEDMDFGNQNGARWQGVESGGVGARSRFSRQFETNGFERNGFRGQNEGRWPEARPSYEAMKGPIDAGWSDGEGATGGVYRERTRSPVGVRRAPETERRPMRNGYPRESGWNAEAGWGGNGWERPRWDTFGLREEGWDSEKLPVDARVTGSAPAQIENGWGQSGWESKASFGYERAGLQEWTGFSHWAGPAPRPGVHRQPEEAQRERTWQANGTGRPPGASFWEPSTSYNRSWEPSTSYNGPPPPGNGFVPSNGFTRNDWGAAPGFDGRRPQDGGLLPFEWQSHGQFPVDGPFSNGVVPLPPFRDYRQVTDPGLNGRGARVQHTYVSQEYKQ</sequence>
<name>A0A1Y1IDA2_KLENI</name>
<dbReference type="SMART" id="SM00577">
    <property type="entry name" value="CPDc"/>
    <property type="match status" value="1"/>
</dbReference>
<proteinExistence type="predicted"/>
<dbReference type="GO" id="GO:0030150">
    <property type="term" value="P:protein import into mitochondrial matrix"/>
    <property type="evidence" value="ECO:0000318"/>
    <property type="project" value="GO_Central"/>
</dbReference>
<dbReference type="InterPro" id="IPR004274">
    <property type="entry name" value="FCP1_dom"/>
</dbReference>
<feature type="compositionally biased region" description="Polar residues" evidence="1">
    <location>
        <begin position="319"/>
        <end position="329"/>
    </location>
</feature>
<evidence type="ECO:0000256" key="1">
    <source>
        <dbReference type="SAM" id="MobiDB-lite"/>
    </source>
</evidence>
<protein>
    <recommendedName>
        <fullName evidence="2">FCP1 homology domain-containing protein</fullName>
    </recommendedName>
</protein>
<gene>
    <name evidence="3" type="ORF">KFL_004410010</name>
</gene>
<keyword evidence="4" id="KW-1185">Reference proteome</keyword>
<dbReference type="InterPro" id="IPR023214">
    <property type="entry name" value="HAD_sf"/>
</dbReference>
<feature type="region of interest" description="Disordered" evidence="1">
    <location>
        <begin position="711"/>
        <end position="732"/>
    </location>
</feature>
<organism evidence="3 4">
    <name type="scientific">Klebsormidium nitens</name>
    <name type="common">Green alga</name>
    <name type="synonym">Ulothrix nitens</name>
    <dbReference type="NCBI Taxonomy" id="105231"/>
    <lineage>
        <taxon>Eukaryota</taxon>
        <taxon>Viridiplantae</taxon>
        <taxon>Streptophyta</taxon>
        <taxon>Klebsormidiophyceae</taxon>
        <taxon>Klebsormidiales</taxon>
        <taxon>Klebsormidiaceae</taxon>
        <taxon>Klebsormidium</taxon>
    </lineage>
</organism>
<dbReference type="GO" id="GO:0005744">
    <property type="term" value="C:TIM23 mitochondrial import inner membrane translocase complex"/>
    <property type="evidence" value="ECO:0000318"/>
    <property type="project" value="GO_Central"/>
</dbReference>
<feature type="region of interest" description="Disordered" evidence="1">
    <location>
        <begin position="463"/>
        <end position="512"/>
    </location>
</feature>
<dbReference type="EMBL" id="DF237390">
    <property type="protein sequence ID" value="GAQ88573.1"/>
    <property type="molecule type" value="Genomic_DNA"/>
</dbReference>
<dbReference type="PROSITE" id="PS50969">
    <property type="entry name" value="FCP1"/>
    <property type="match status" value="1"/>
</dbReference>
<feature type="domain" description="FCP1 homology" evidence="2">
    <location>
        <begin position="81"/>
        <end position="261"/>
    </location>
</feature>
<dbReference type="InterPro" id="IPR036412">
    <property type="entry name" value="HAD-like_sf"/>
</dbReference>
<dbReference type="Gene3D" id="3.40.50.1000">
    <property type="entry name" value="HAD superfamily/HAD-like"/>
    <property type="match status" value="1"/>
</dbReference>
<dbReference type="PANTHER" id="PTHR12210">
    <property type="entry name" value="DULLARD PROTEIN PHOSPHATASE"/>
    <property type="match status" value="1"/>
</dbReference>
<accession>A0A1Y1IDA2</accession>
<dbReference type="Pfam" id="PF03031">
    <property type="entry name" value="NIF"/>
    <property type="match status" value="1"/>
</dbReference>
<evidence type="ECO:0000313" key="3">
    <source>
        <dbReference type="EMBL" id="GAQ88573.1"/>
    </source>
</evidence>
<dbReference type="AlphaFoldDB" id="A0A1Y1IDA2"/>
<dbReference type="STRING" id="105231.A0A1Y1IDA2"/>
<feature type="region of interest" description="Disordered" evidence="1">
    <location>
        <begin position="607"/>
        <end position="626"/>
    </location>
</feature>
<feature type="region of interest" description="Disordered" evidence="1">
    <location>
        <begin position="633"/>
        <end position="676"/>
    </location>
</feature>
<evidence type="ECO:0000259" key="2">
    <source>
        <dbReference type="PROSITE" id="PS50969"/>
    </source>
</evidence>
<dbReference type="Proteomes" id="UP000054558">
    <property type="component" value="Unassembled WGS sequence"/>
</dbReference>
<dbReference type="OrthoDB" id="1711508at2759"/>
<feature type="region of interest" description="Disordered" evidence="1">
    <location>
        <begin position="312"/>
        <end position="332"/>
    </location>
</feature>